<organism evidence="2">
    <name type="scientific">Kitasatospora sp. CMC57</name>
    <dbReference type="NCBI Taxonomy" id="3231513"/>
    <lineage>
        <taxon>Bacteria</taxon>
        <taxon>Bacillati</taxon>
        <taxon>Actinomycetota</taxon>
        <taxon>Actinomycetes</taxon>
        <taxon>Kitasatosporales</taxon>
        <taxon>Streptomycetaceae</taxon>
        <taxon>Kitasatospora</taxon>
    </lineage>
</organism>
<feature type="region of interest" description="Disordered" evidence="1">
    <location>
        <begin position="44"/>
        <end position="95"/>
    </location>
</feature>
<dbReference type="AlphaFoldDB" id="A0AB33JZ15"/>
<sequence>MRNGLVQLGAWTAATGAAVALSWLGVHAVLTEAAFEQPSALPLPSAAARSSDAPSVPLPPSTGDTLSTSPTPTAAITPVARPSKKPTPTAASSVKSFRVPGGRVALDMQPTTADLVSATPDQGWQMQLWQGDQWLRVDFSRDGSTNSVFATWNGHHPDVQTVVR</sequence>
<feature type="compositionally biased region" description="Low complexity" evidence="1">
    <location>
        <begin position="68"/>
        <end position="81"/>
    </location>
</feature>
<dbReference type="EMBL" id="AP035881">
    <property type="protein sequence ID" value="BFP47807.1"/>
    <property type="molecule type" value="Genomic_DNA"/>
</dbReference>
<gene>
    <name evidence="2" type="ORF">KCMC57_41750</name>
</gene>
<accession>A0AB33JZ15</accession>
<dbReference type="RefSeq" id="WP_407990095.1">
    <property type="nucleotide sequence ID" value="NZ_AP035881.2"/>
</dbReference>
<evidence type="ECO:0000256" key="1">
    <source>
        <dbReference type="SAM" id="MobiDB-lite"/>
    </source>
</evidence>
<reference evidence="2" key="1">
    <citation type="submission" date="2024-07" db="EMBL/GenBank/DDBJ databases">
        <title>Complete genome sequences of cellulolytic bacteria, Kitasatospora sp. CMC57 and Streptomyces sp. CMC78, isolated from Japanese agricultural soil.</title>
        <authorList>
            <person name="Hashimoto T."/>
            <person name="Ito M."/>
            <person name="Iwamoto M."/>
            <person name="Fukahori D."/>
            <person name="Shoda T."/>
            <person name="Sakoda M."/>
            <person name="Morohoshi T."/>
            <person name="Mitsuboshi M."/>
            <person name="Nishizawa T."/>
        </authorList>
    </citation>
    <scope>NUCLEOTIDE SEQUENCE</scope>
    <source>
        <strain evidence="2">CMC57</strain>
    </source>
</reference>
<proteinExistence type="predicted"/>
<evidence type="ECO:0000313" key="2">
    <source>
        <dbReference type="EMBL" id="BFP47807.1"/>
    </source>
</evidence>
<feature type="compositionally biased region" description="Low complexity" evidence="1">
    <location>
        <begin position="44"/>
        <end position="55"/>
    </location>
</feature>
<evidence type="ECO:0008006" key="3">
    <source>
        <dbReference type="Google" id="ProtNLM"/>
    </source>
</evidence>
<protein>
    <recommendedName>
        <fullName evidence="3">Secreted protein</fullName>
    </recommendedName>
</protein>
<name>A0AB33JZ15_9ACTN</name>